<keyword evidence="8" id="KW-0479">Metal-binding</keyword>
<evidence type="ECO:0000256" key="8">
    <source>
        <dbReference type="ARBA" id="ARBA00022723"/>
    </source>
</evidence>
<evidence type="ECO:0000256" key="10">
    <source>
        <dbReference type="ARBA" id="ARBA00022741"/>
    </source>
</evidence>
<evidence type="ECO:0000256" key="6">
    <source>
        <dbReference type="ARBA" id="ARBA00022568"/>
    </source>
</evidence>
<keyword evidence="16" id="KW-0406">Ion transport</keyword>
<keyword evidence="4" id="KW-1003">Cell membrane</keyword>
<evidence type="ECO:0000256" key="11">
    <source>
        <dbReference type="ARBA" id="ARBA00022837"/>
    </source>
</evidence>
<dbReference type="PANTHER" id="PTHR10582">
    <property type="entry name" value="TRANSIENT RECEPTOR POTENTIAL ION CHANNEL PROTEIN"/>
    <property type="match status" value="1"/>
</dbReference>
<evidence type="ECO:0000256" key="20">
    <source>
        <dbReference type="ARBA" id="ARBA00023303"/>
    </source>
</evidence>
<dbReference type="InterPro" id="IPR024862">
    <property type="entry name" value="TRPV"/>
</dbReference>
<dbReference type="PANTHER" id="PTHR10582:SF17">
    <property type="entry name" value="TRANSIENT RECEPTOR POTENTIAL CATION CHANNEL SUBFAMILY V MEMBER 1"/>
    <property type="match status" value="1"/>
</dbReference>
<evidence type="ECO:0000256" key="23">
    <source>
        <dbReference type="ARBA" id="ARBA00036239"/>
    </source>
</evidence>
<dbReference type="InterPro" id="IPR002110">
    <property type="entry name" value="Ankyrin_rpt"/>
</dbReference>
<keyword evidence="3" id="KW-0813">Transport</keyword>
<keyword evidence="9" id="KW-0677">Repeat</keyword>
<evidence type="ECO:0000256" key="2">
    <source>
        <dbReference type="ARBA" id="ARBA00004651"/>
    </source>
</evidence>
<accession>A0A2I0TR41</accession>
<evidence type="ECO:0000256" key="9">
    <source>
        <dbReference type="ARBA" id="ARBA00022737"/>
    </source>
</evidence>
<keyword evidence="19" id="KW-0966">Cell projection</keyword>
<keyword evidence="18" id="KW-0472">Membrane</keyword>
<protein>
    <submittedName>
        <fullName evidence="26">Transient receptor potential cation channel subfamily v member 1</fullName>
    </submittedName>
</protein>
<evidence type="ECO:0000256" key="4">
    <source>
        <dbReference type="ARBA" id="ARBA00022475"/>
    </source>
</evidence>
<dbReference type="AlphaFoldDB" id="A0A2I0TR41"/>
<gene>
    <name evidence="26" type="ORF">llap_13425</name>
</gene>
<dbReference type="GO" id="GO:0045211">
    <property type="term" value="C:postsynaptic membrane"/>
    <property type="evidence" value="ECO:0007669"/>
    <property type="project" value="UniProtKB-SubCell"/>
</dbReference>
<dbReference type="OrthoDB" id="533508at2759"/>
<dbReference type="Proteomes" id="UP000233556">
    <property type="component" value="Unassembled WGS sequence"/>
</dbReference>
<keyword evidence="13" id="KW-0770">Synapse</keyword>
<keyword evidence="11" id="KW-0106">Calcium</keyword>
<sequence length="638" mass="71477">MEYDTSNNCCKKPWGAAGKKEITSSQEILVKAASKLRKQQKAPGVCTPEHSKTKELMPAMGEGEFSQRDQQEGRDKGDAPLIHVVFLLRVCFGNGEGVDVEGDALLSKAPGAPAKDLAHWFITNCDVVRHSVKNISLFNVSNFNVHGIQRVQSDSEDTKDLRDCLLIMSSILGKMKKFGSSDMEESEVTDEHTDGEDSTLETPDSLQGTVSTKVQPPKSNIFARRGRFVMGDSDKDMAPMDSFYQMDHLMAPSVIKFHANLERGKLHKLLSTDSITGCSEKAFKFYDRRRIFDAVAQGNTRDLDDLLLYLNRTLKHLTDDEFKEPETGKTCLLKAMLNLHDGKNDAIPLLLDIARKTGTLKEFVNAEYTDNYYKGQTALHIAIERRNMYLVKLLVQNGADVHARACGEFFRKIKGKPGFYFGELPLSLAACTNQLCIVKFLLENPYQPANIAAEDSMGNTVLHTLVEIADNTKDNTKFVTKMYNNILILGAKINPILKLEELTNKKGLTPLTLAAKTGKIGIQYFVQRRPSFKTLVVDSYSEVLLVDEVNWSTWNTNLGIINEDPGYSGDLKRNPSYSIKPGRVSGKNWKTLVPLLRDGSRREETHKLPEEVKLKPILEPYYEPEDSETLKESLPKSV</sequence>
<comment type="catalytic activity">
    <reaction evidence="23">
        <text>Na(+)(in) = Na(+)(out)</text>
        <dbReference type="Rhea" id="RHEA:34963"/>
        <dbReference type="ChEBI" id="CHEBI:29101"/>
    </reaction>
</comment>
<evidence type="ECO:0000313" key="26">
    <source>
        <dbReference type="EMBL" id="PKU36276.1"/>
    </source>
</evidence>
<feature type="compositionally biased region" description="Acidic residues" evidence="25">
    <location>
        <begin position="182"/>
        <end position="199"/>
    </location>
</feature>
<dbReference type="PRINTS" id="PR01768">
    <property type="entry name" value="TRPVRECEPTOR"/>
</dbReference>
<feature type="compositionally biased region" description="Polar residues" evidence="25">
    <location>
        <begin position="200"/>
        <end position="214"/>
    </location>
</feature>
<keyword evidence="5" id="KW-0597">Phosphoprotein</keyword>
<dbReference type="SMART" id="SM00248">
    <property type="entry name" value="ANK"/>
    <property type="match status" value="3"/>
</dbReference>
<evidence type="ECO:0000313" key="27">
    <source>
        <dbReference type="Proteomes" id="UP000233556"/>
    </source>
</evidence>
<evidence type="ECO:0000256" key="3">
    <source>
        <dbReference type="ARBA" id="ARBA00022448"/>
    </source>
</evidence>
<comment type="subcellular location">
    <subcellularLocation>
        <location evidence="2">Cell membrane</location>
        <topology evidence="2">Multi-pass membrane protein</topology>
    </subcellularLocation>
    <subcellularLocation>
        <location evidence="1">Cell projection</location>
        <location evidence="1">Neuron projection</location>
    </subcellularLocation>
    <subcellularLocation>
        <location evidence="21">Postsynaptic cell membrane</location>
    </subcellularLocation>
</comment>
<dbReference type="PROSITE" id="PS50297">
    <property type="entry name" value="ANK_REP_REGION"/>
    <property type="match status" value="1"/>
</dbReference>
<keyword evidence="18" id="KW-0628">Postsynaptic cell membrane</keyword>
<dbReference type="Gene3D" id="1.25.40.20">
    <property type="entry name" value="Ankyrin repeat-containing domain"/>
    <property type="match status" value="1"/>
</dbReference>
<evidence type="ECO:0000256" key="13">
    <source>
        <dbReference type="ARBA" id="ARBA00023018"/>
    </source>
</evidence>
<keyword evidence="14 24" id="KW-0040">ANK repeat</keyword>
<dbReference type="GO" id="GO:0000166">
    <property type="term" value="F:nucleotide binding"/>
    <property type="evidence" value="ECO:0007669"/>
    <property type="project" value="UniProtKB-KW"/>
</dbReference>
<dbReference type="GO" id="GO:0005516">
    <property type="term" value="F:calmodulin binding"/>
    <property type="evidence" value="ECO:0007669"/>
    <property type="project" value="UniProtKB-KW"/>
</dbReference>
<keyword evidence="27" id="KW-1185">Reference proteome</keyword>
<keyword evidence="7" id="KW-0107">Calcium channel</keyword>
<dbReference type="GO" id="GO:0043005">
    <property type="term" value="C:neuron projection"/>
    <property type="evidence" value="ECO:0007669"/>
    <property type="project" value="UniProtKB-SubCell"/>
</dbReference>
<evidence type="ECO:0000256" key="18">
    <source>
        <dbReference type="ARBA" id="ARBA00023257"/>
    </source>
</evidence>
<dbReference type="InterPro" id="IPR008347">
    <property type="entry name" value="TrpV1-4"/>
</dbReference>
<evidence type="ECO:0000256" key="16">
    <source>
        <dbReference type="ARBA" id="ARBA00023065"/>
    </source>
</evidence>
<feature type="repeat" description="ANK" evidence="24">
    <location>
        <begin position="374"/>
        <end position="406"/>
    </location>
</feature>
<dbReference type="GO" id="GO:0098703">
    <property type="term" value="P:calcium ion import across plasma membrane"/>
    <property type="evidence" value="ECO:0007669"/>
    <property type="project" value="TreeGrafter"/>
</dbReference>
<evidence type="ECO:0000256" key="19">
    <source>
        <dbReference type="ARBA" id="ARBA00023273"/>
    </source>
</evidence>
<comment type="catalytic activity">
    <reaction evidence="22">
        <text>K(+)(in) = K(+)(out)</text>
        <dbReference type="Rhea" id="RHEA:29463"/>
        <dbReference type="ChEBI" id="CHEBI:29103"/>
    </reaction>
</comment>
<evidence type="ECO:0000256" key="5">
    <source>
        <dbReference type="ARBA" id="ARBA00022553"/>
    </source>
</evidence>
<keyword evidence="10" id="KW-0547">Nucleotide-binding</keyword>
<reference evidence="27" key="1">
    <citation type="submission" date="2017-11" db="EMBL/GenBank/DDBJ databases">
        <authorList>
            <person name="Lima N.C."/>
            <person name="Parody-Merino A.M."/>
            <person name="Battley P.F."/>
            <person name="Fidler A.E."/>
            <person name="Prosdocimi F."/>
        </authorList>
    </citation>
    <scope>NUCLEOTIDE SEQUENCE [LARGE SCALE GENOMIC DNA]</scope>
</reference>
<evidence type="ECO:0000256" key="24">
    <source>
        <dbReference type="PROSITE-ProRule" id="PRU00023"/>
    </source>
</evidence>
<evidence type="ECO:0000256" key="22">
    <source>
        <dbReference type="ARBA" id="ARBA00034430"/>
    </source>
</evidence>
<dbReference type="SUPFAM" id="SSF48403">
    <property type="entry name" value="Ankyrin repeat"/>
    <property type="match status" value="1"/>
</dbReference>
<dbReference type="GO" id="GO:0005262">
    <property type="term" value="F:calcium channel activity"/>
    <property type="evidence" value="ECO:0007669"/>
    <property type="project" value="UniProtKB-KW"/>
</dbReference>
<keyword evidence="26" id="KW-0675">Receptor</keyword>
<keyword evidence="20" id="KW-0407">Ion channel</keyword>
<dbReference type="PROSITE" id="PS50088">
    <property type="entry name" value="ANK_REPEAT"/>
    <property type="match status" value="1"/>
</dbReference>
<evidence type="ECO:0000256" key="14">
    <source>
        <dbReference type="ARBA" id="ARBA00023043"/>
    </source>
</evidence>
<evidence type="ECO:0000256" key="15">
    <source>
        <dbReference type="ARBA" id="ARBA00023053"/>
    </source>
</evidence>
<evidence type="ECO:0000256" key="1">
    <source>
        <dbReference type="ARBA" id="ARBA00004487"/>
    </source>
</evidence>
<evidence type="ECO:0000256" key="12">
    <source>
        <dbReference type="ARBA" id="ARBA00022860"/>
    </source>
</evidence>
<proteinExistence type="predicted"/>
<dbReference type="InterPro" id="IPR036770">
    <property type="entry name" value="Ankyrin_rpt-contain_sf"/>
</dbReference>
<dbReference type="EMBL" id="KZ507756">
    <property type="protein sequence ID" value="PKU36276.1"/>
    <property type="molecule type" value="Genomic_DNA"/>
</dbReference>
<keyword evidence="17" id="KW-0325">Glycoprotein</keyword>
<evidence type="ECO:0000256" key="17">
    <source>
        <dbReference type="ARBA" id="ARBA00023180"/>
    </source>
</evidence>
<evidence type="ECO:0000256" key="25">
    <source>
        <dbReference type="SAM" id="MobiDB-lite"/>
    </source>
</evidence>
<name>A0A2I0TR41_LIMLA</name>
<dbReference type="GO" id="GO:0046872">
    <property type="term" value="F:metal ion binding"/>
    <property type="evidence" value="ECO:0007669"/>
    <property type="project" value="UniProtKB-KW"/>
</dbReference>
<reference evidence="27" key="2">
    <citation type="submission" date="2017-12" db="EMBL/GenBank/DDBJ databases">
        <title>Genome sequence of the Bar-tailed Godwit (Limosa lapponica baueri).</title>
        <authorList>
            <person name="Lima N.C.B."/>
            <person name="Parody-Merino A.M."/>
            <person name="Battley P.F."/>
            <person name="Fidler A.E."/>
            <person name="Prosdocimi F."/>
        </authorList>
    </citation>
    <scope>NUCLEOTIDE SEQUENCE [LARGE SCALE GENOMIC DNA]</scope>
</reference>
<dbReference type="Pfam" id="PF12796">
    <property type="entry name" value="Ank_2"/>
    <property type="match status" value="1"/>
</dbReference>
<feature type="region of interest" description="Disordered" evidence="25">
    <location>
        <begin position="178"/>
        <end position="214"/>
    </location>
</feature>
<keyword evidence="6" id="KW-0109">Calcium transport</keyword>
<evidence type="ECO:0000256" key="7">
    <source>
        <dbReference type="ARBA" id="ARBA00022673"/>
    </source>
</evidence>
<keyword evidence="15" id="KW-0915">Sodium</keyword>
<evidence type="ECO:0000256" key="21">
    <source>
        <dbReference type="ARBA" id="ARBA00034100"/>
    </source>
</evidence>
<keyword evidence="12" id="KW-0112">Calmodulin-binding</keyword>
<organism evidence="26 27">
    <name type="scientific">Limosa lapponica baueri</name>
    <dbReference type="NCBI Taxonomy" id="1758121"/>
    <lineage>
        <taxon>Eukaryota</taxon>
        <taxon>Metazoa</taxon>
        <taxon>Chordata</taxon>
        <taxon>Craniata</taxon>
        <taxon>Vertebrata</taxon>
        <taxon>Euteleostomi</taxon>
        <taxon>Archelosauria</taxon>
        <taxon>Archosauria</taxon>
        <taxon>Dinosauria</taxon>
        <taxon>Saurischia</taxon>
        <taxon>Theropoda</taxon>
        <taxon>Coelurosauria</taxon>
        <taxon>Aves</taxon>
        <taxon>Neognathae</taxon>
        <taxon>Neoaves</taxon>
        <taxon>Charadriiformes</taxon>
        <taxon>Scolopacidae</taxon>
        <taxon>Limosa</taxon>
    </lineage>
</organism>